<feature type="chain" id="PRO_5047204590" evidence="1">
    <location>
        <begin position="20"/>
        <end position="102"/>
    </location>
</feature>
<feature type="signal peptide" evidence="1">
    <location>
        <begin position="1"/>
        <end position="19"/>
    </location>
</feature>
<keyword evidence="1" id="KW-0732">Signal</keyword>
<protein>
    <submittedName>
        <fullName evidence="2">Uncharacterized protein</fullName>
    </submittedName>
</protein>
<gene>
    <name evidence="2" type="ORF">MCHLO_11001</name>
</gene>
<evidence type="ECO:0000313" key="3">
    <source>
        <dbReference type="Proteomes" id="UP000815677"/>
    </source>
</evidence>
<proteinExistence type="predicted"/>
<name>A0ABQ0LSN1_MYCCL</name>
<dbReference type="EMBL" id="DF848518">
    <property type="protein sequence ID" value="GAT54125.1"/>
    <property type="molecule type" value="Genomic_DNA"/>
</dbReference>
<accession>A0ABQ0LSN1</accession>
<sequence length="102" mass="10401">MLSAILSVALLVVPNRAEAQMVSYFAPGGSPHFLPCNAGNITGGRASFALLIKPVLQESPRIAKDGPADSALRGSSAPDASDSINLNAALINEMRGGTVEPG</sequence>
<keyword evidence="3" id="KW-1185">Reference proteome</keyword>
<evidence type="ECO:0000313" key="2">
    <source>
        <dbReference type="EMBL" id="GAT54125.1"/>
    </source>
</evidence>
<dbReference type="Proteomes" id="UP000815677">
    <property type="component" value="Unassembled WGS sequence"/>
</dbReference>
<reference evidence="2" key="1">
    <citation type="submission" date="2014-09" db="EMBL/GenBank/DDBJ databases">
        <title>Genome sequence of the luminous mushroom Mycena chlorophos for searching fungal bioluminescence genes.</title>
        <authorList>
            <person name="Tanaka Y."/>
            <person name="Kasuga D."/>
            <person name="Oba Y."/>
            <person name="Hase S."/>
            <person name="Sato K."/>
            <person name="Oba Y."/>
            <person name="Sakakibara Y."/>
        </authorList>
    </citation>
    <scope>NUCLEOTIDE SEQUENCE</scope>
</reference>
<evidence type="ECO:0000256" key="1">
    <source>
        <dbReference type="SAM" id="SignalP"/>
    </source>
</evidence>
<organism evidence="2 3">
    <name type="scientific">Mycena chlorophos</name>
    <name type="common">Agaric fungus</name>
    <name type="synonym">Agaricus chlorophos</name>
    <dbReference type="NCBI Taxonomy" id="658473"/>
    <lineage>
        <taxon>Eukaryota</taxon>
        <taxon>Fungi</taxon>
        <taxon>Dikarya</taxon>
        <taxon>Basidiomycota</taxon>
        <taxon>Agaricomycotina</taxon>
        <taxon>Agaricomycetes</taxon>
        <taxon>Agaricomycetidae</taxon>
        <taxon>Agaricales</taxon>
        <taxon>Marasmiineae</taxon>
        <taxon>Mycenaceae</taxon>
        <taxon>Mycena</taxon>
    </lineage>
</organism>